<dbReference type="Pfam" id="PF00498">
    <property type="entry name" value="FHA"/>
    <property type="match status" value="1"/>
</dbReference>
<dbReference type="Proteomes" id="UP000594468">
    <property type="component" value="Chromosome"/>
</dbReference>
<dbReference type="Gene3D" id="2.60.200.20">
    <property type="match status" value="1"/>
</dbReference>
<feature type="domain" description="FHA" evidence="1">
    <location>
        <begin position="58"/>
        <end position="117"/>
    </location>
</feature>
<evidence type="ECO:0000313" key="2">
    <source>
        <dbReference type="EMBL" id="QPC84199.1"/>
    </source>
</evidence>
<reference evidence="2 3" key="1">
    <citation type="submission" date="2020-02" db="EMBL/GenBank/DDBJ databases">
        <authorList>
            <person name="Zheng R.K."/>
            <person name="Sun C.M."/>
        </authorList>
    </citation>
    <scope>NUCLEOTIDE SEQUENCE [LARGE SCALE GENOMIC DNA]</scope>
    <source>
        <strain evidence="3">rifampicinis</strain>
    </source>
</reference>
<proteinExistence type="predicted"/>
<evidence type="ECO:0000259" key="1">
    <source>
        <dbReference type="PROSITE" id="PS50006"/>
    </source>
</evidence>
<gene>
    <name evidence="2" type="ORF">G4Y79_07450</name>
</gene>
<dbReference type="SUPFAM" id="SSF49879">
    <property type="entry name" value="SMAD/FHA domain"/>
    <property type="match status" value="1"/>
</dbReference>
<dbReference type="InterPro" id="IPR008984">
    <property type="entry name" value="SMAD_FHA_dom_sf"/>
</dbReference>
<dbReference type="EMBL" id="CP062983">
    <property type="protein sequence ID" value="QPC84199.1"/>
    <property type="molecule type" value="Genomic_DNA"/>
</dbReference>
<dbReference type="RefSeq" id="WP_195172263.1">
    <property type="nucleotide sequence ID" value="NZ_CP062983.1"/>
</dbReference>
<sequence length="150" mass="17030">MSAYTNDQRDVVTIFNRQPWRLSVADNKAKGEKNIPPGVRFRLEDGTSVAEVSTEKEIVIGRKPRDRDPNVTVQLDEHQGHKYGVSRYHAMIIAMQGHLTLRDLDSVNGTLLNGQRCIKLHSYVLRSGDVISLGQMKLTIEFLDEPPQYQ</sequence>
<keyword evidence="3" id="KW-1185">Reference proteome</keyword>
<name>A0A7S8EC90_9CHLR</name>
<evidence type="ECO:0000313" key="3">
    <source>
        <dbReference type="Proteomes" id="UP000594468"/>
    </source>
</evidence>
<organism evidence="2 3">
    <name type="scientific">Phototrophicus methaneseepsis</name>
    <dbReference type="NCBI Taxonomy" id="2710758"/>
    <lineage>
        <taxon>Bacteria</taxon>
        <taxon>Bacillati</taxon>
        <taxon>Chloroflexota</taxon>
        <taxon>Candidatus Thermofontia</taxon>
        <taxon>Phototrophicales</taxon>
        <taxon>Phototrophicaceae</taxon>
        <taxon>Phototrophicus</taxon>
    </lineage>
</organism>
<dbReference type="CDD" id="cd00060">
    <property type="entry name" value="FHA"/>
    <property type="match status" value="1"/>
</dbReference>
<dbReference type="KEGG" id="pmet:G4Y79_07450"/>
<accession>A0A7S8EC90</accession>
<dbReference type="InterPro" id="IPR000253">
    <property type="entry name" value="FHA_dom"/>
</dbReference>
<dbReference type="SMART" id="SM00240">
    <property type="entry name" value="FHA"/>
    <property type="match status" value="1"/>
</dbReference>
<dbReference type="AlphaFoldDB" id="A0A7S8EC90"/>
<protein>
    <submittedName>
        <fullName evidence="2">FHA domain-containing protein</fullName>
    </submittedName>
</protein>
<dbReference type="PROSITE" id="PS50006">
    <property type="entry name" value="FHA_DOMAIN"/>
    <property type="match status" value="1"/>
</dbReference>